<evidence type="ECO:0000256" key="9">
    <source>
        <dbReference type="ARBA" id="ARBA00031306"/>
    </source>
</evidence>
<comment type="caution">
    <text evidence="12">The sequence shown here is derived from an EMBL/GenBank/DDBJ whole genome shotgun (WGS) entry which is preliminary data.</text>
</comment>
<dbReference type="GO" id="GO:0016740">
    <property type="term" value="F:transferase activity"/>
    <property type="evidence" value="ECO:0007669"/>
    <property type="project" value="UniProtKB-KW"/>
</dbReference>
<proteinExistence type="predicted"/>
<evidence type="ECO:0000256" key="8">
    <source>
        <dbReference type="ARBA" id="ARBA00022842"/>
    </source>
</evidence>
<dbReference type="Pfam" id="PF02424">
    <property type="entry name" value="ApbE"/>
    <property type="match status" value="1"/>
</dbReference>
<evidence type="ECO:0000256" key="10">
    <source>
        <dbReference type="ARBA" id="ARBA00048540"/>
    </source>
</evidence>
<dbReference type="Gene3D" id="3.10.520.10">
    <property type="entry name" value="ApbE-like domains"/>
    <property type="match status" value="1"/>
</dbReference>
<feature type="chain" id="PRO_5039928285" description="FAD:protein FMN transferase" evidence="11">
    <location>
        <begin position="23"/>
        <end position="292"/>
    </location>
</feature>
<evidence type="ECO:0000313" key="13">
    <source>
        <dbReference type="Proteomes" id="UP000216478"/>
    </source>
</evidence>
<evidence type="ECO:0000256" key="7">
    <source>
        <dbReference type="ARBA" id="ARBA00022827"/>
    </source>
</evidence>
<name>A0A256FC19_9HYPH</name>
<dbReference type="EC" id="2.7.1.180" evidence="2"/>
<dbReference type="RefSeq" id="WP_167388149.1">
    <property type="nucleotide sequence ID" value="NZ_JBHEER010000005.1"/>
</dbReference>
<dbReference type="InterPro" id="IPR003374">
    <property type="entry name" value="ApbE-like_sf"/>
</dbReference>
<dbReference type="GO" id="GO:0046872">
    <property type="term" value="F:metal ion binding"/>
    <property type="evidence" value="ECO:0007669"/>
    <property type="project" value="UniProtKB-KW"/>
</dbReference>
<protein>
    <recommendedName>
        <fullName evidence="3">FAD:protein FMN transferase</fullName>
        <ecNumber evidence="2">2.7.1.180</ecNumber>
    </recommendedName>
    <alternativeName>
        <fullName evidence="9">Flavin transferase</fullName>
    </alternativeName>
</protein>
<evidence type="ECO:0000256" key="6">
    <source>
        <dbReference type="ARBA" id="ARBA00022723"/>
    </source>
</evidence>
<dbReference type="SUPFAM" id="SSF143631">
    <property type="entry name" value="ApbE-like"/>
    <property type="match status" value="1"/>
</dbReference>
<keyword evidence="7" id="KW-0274">FAD</keyword>
<sequence length="292" mass="31357">MNRRRFLLITAAAATFSSSARAGITRWQADMLGGTVRVDLRGPRDLAQDVARQIGIAITEVEAAASLFRPDSALSRLNATGQLNDPPPALLDLLRLAGEMHAMTDGLFDPTVQPLWRALAEGRDPVQARAAIGWARVQPGRPVRLDKGQMLTFNGIAQGYAADRVRELLRDAGYDEALIDMGEFAALGGPFRVSIEDPILGEIAIRRLSGNAVATSSPSAMRIGAGFHILNPYGEMPYWSTISVEAESAALADGLSTAFCLMPAERIRATLRQTRAVTRVTAVDIAGDVSTF</sequence>
<comment type="catalytic activity">
    <reaction evidence="10">
        <text>L-threonyl-[protein] + FAD = FMN-L-threonyl-[protein] + AMP + H(+)</text>
        <dbReference type="Rhea" id="RHEA:36847"/>
        <dbReference type="Rhea" id="RHEA-COMP:11060"/>
        <dbReference type="Rhea" id="RHEA-COMP:11061"/>
        <dbReference type="ChEBI" id="CHEBI:15378"/>
        <dbReference type="ChEBI" id="CHEBI:30013"/>
        <dbReference type="ChEBI" id="CHEBI:57692"/>
        <dbReference type="ChEBI" id="CHEBI:74257"/>
        <dbReference type="ChEBI" id="CHEBI:456215"/>
        <dbReference type="EC" id="2.7.1.180"/>
    </reaction>
</comment>
<accession>A0A256FC19</accession>
<dbReference type="PANTHER" id="PTHR30040">
    <property type="entry name" value="THIAMINE BIOSYNTHESIS LIPOPROTEIN APBE"/>
    <property type="match status" value="1"/>
</dbReference>
<evidence type="ECO:0000256" key="5">
    <source>
        <dbReference type="ARBA" id="ARBA00022679"/>
    </source>
</evidence>
<evidence type="ECO:0000256" key="3">
    <source>
        <dbReference type="ARBA" id="ARBA00016337"/>
    </source>
</evidence>
<dbReference type="EMBL" id="NNRL01000159">
    <property type="protein sequence ID" value="OYR12427.1"/>
    <property type="molecule type" value="Genomic_DNA"/>
</dbReference>
<evidence type="ECO:0000256" key="4">
    <source>
        <dbReference type="ARBA" id="ARBA00022630"/>
    </source>
</evidence>
<evidence type="ECO:0000256" key="2">
    <source>
        <dbReference type="ARBA" id="ARBA00011955"/>
    </source>
</evidence>
<dbReference type="PANTHER" id="PTHR30040:SF2">
    <property type="entry name" value="FAD:PROTEIN FMN TRANSFERASE"/>
    <property type="match status" value="1"/>
</dbReference>
<evidence type="ECO:0000313" key="12">
    <source>
        <dbReference type="EMBL" id="OYR12427.1"/>
    </source>
</evidence>
<evidence type="ECO:0000256" key="1">
    <source>
        <dbReference type="ARBA" id="ARBA00001946"/>
    </source>
</evidence>
<organism evidence="12 13">
    <name type="scientific">Brucella grignonensis</name>
    <dbReference type="NCBI Taxonomy" id="94627"/>
    <lineage>
        <taxon>Bacteria</taxon>
        <taxon>Pseudomonadati</taxon>
        <taxon>Pseudomonadota</taxon>
        <taxon>Alphaproteobacteria</taxon>
        <taxon>Hyphomicrobiales</taxon>
        <taxon>Brucellaceae</taxon>
        <taxon>Brucella/Ochrobactrum group</taxon>
        <taxon>Brucella</taxon>
    </lineage>
</organism>
<feature type="signal peptide" evidence="11">
    <location>
        <begin position="1"/>
        <end position="22"/>
    </location>
</feature>
<reference evidence="12 13" key="1">
    <citation type="submission" date="2017-07" db="EMBL/GenBank/DDBJ databases">
        <title>Phylogenetic study on the rhizospheric bacterium Ochrobactrum sp. A44.</title>
        <authorList>
            <person name="Krzyzanowska D.M."/>
            <person name="Ossowicki A."/>
            <person name="Rajewska M."/>
            <person name="Maciag T."/>
            <person name="Kaczynski Z."/>
            <person name="Czerwicka M."/>
            <person name="Jafra S."/>
        </authorList>
    </citation>
    <scope>NUCLEOTIDE SEQUENCE [LARGE SCALE GENOMIC DNA]</scope>
    <source>
        <strain evidence="12 13">OgA9a</strain>
    </source>
</reference>
<evidence type="ECO:0000256" key="11">
    <source>
        <dbReference type="SAM" id="SignalP"/>
    </source>
</evidence>
<comment type="cofactor">
    <cofactor evidence="1">
        <name>Mg(2+)</name>
        <dbReference type="ChEBI" id="CHEBI:18420"/>
    </cofactor>
</comment>
<keyword evidence="5" id="KW-0808">Transferase</keyword>
<keyword evidence="6" id="KW-0479">Metal-binding</keyword>
<keyword evidence="11" id="KW-0732">Signal</keyword>
<keyword evidence="4" id="KW-0285">Flavoprotein</keyword>
<keyword evidence="8" id="KW-0460">Magnesium</keyword>
<dbReference type="Proteomes" id="UP000216478">
    <property type="component" value="Unassembled WGS sequence"/>
</dbReference>
<keyword evidence="13" id="KW-1185">Reference proteome</keyword>
<dbReference type="InterPro" id="IPR024932">
    <property type="entry name" value="ApbE"/>
</dbReference>
<dbReference type="AlphaFoldDB" id="A0A256FC19"/>
<gene>
    <name evidence="12" type="ORF">CEV33_1211</name>
</gene>